<accession>D7SLV9</accession>
<evidence type="ECO:0000313" key="1">
    <source>
        <dbReference type="EMBL" id="CBI16637.3"/>
    </source>
</evidence>
<reference evidence="2" key="1">
    <citation type="journal article" date="2007" name="Nature">
        <title>The grapevine genome sequence suggests ancestral hexaploidization in major angiosperm phyla.</title>
        <authorList>
            <consortium name="The French-Italian Public Consortium for Grapevine Genome Characterization."/>
            <person name="Jaillon O."/>
            <person name="Aury J.-M."/>
            <person name="Noel B."/>
            <person name="Policriti A."/>
            <person name="Clepet C."/>
            <person name="Casagrande A."/>
            <person name="Choisne N."/>
            <person name="Aubourg S."/>
            <person name="Vitulo N."/>
            <person name="Jubin C."/>
            <person name="Vezzi A."/>
            <person name="Legeai F."/>
            <person name="Hugueney P."/>
            <person name="Dasilva C."/>
            <person name="Horner D."/>
            <person name="Mica E."/>
            <person name="Jublot D."/>
            <person name="Poulain J."/>
            <person name="Bruyere C."/>
            <person name="Billault A."/>
            <person name="Segurens B."/>
            <person name="Gouyvenoux M."/>
            <person name="Ugarte E."/>
            <person name="Cattonaro F."/>
            <person name="Anthouard V."/>
            <person name="Vico V."/>
            <person name="Del Fabbro C."/>
            <person name="Alaux M."/>
            <person name="Di Gaspero G."/>
            <person name="Dumas V."/>
            <person name="Felice N."/>
            <person name="Paillard S."/>
            <person name="Juman I."/>
            <person name="Moroldo M."/>
            <person name="Scalabrin S."/>
            <person name="Canaguier A."/>
            <person name="Le Clainche I."/>
            <person name="Malacrida G."/>
            <person name="Durand E."/>
            <person name="Pesole G."/>
            <person name="Laucou V."/>
            <person name="Chatelet P."/>
            <person name="Merdinoglu D."/>
            <person name="Delledonne M."/>
            <person name="Pezzotti M."/>
            <person name="Lecharny A."/>
            <person name="Scarpelli C."/>
            <person name="Artiguenave F."/>
            <person name="Pe M.E."/>
            <person name="Valle G."/>
            <person name="Morgante M."/>
            <person name="Caboche M."/>
            <person name="Adam-Blondon A.-F."/>
            <person name="Weissenbach J."/>
            <person name="Quetier F."/>
            <person name="Wincker P."/>
        </authorList>
    </citation>
    <scope>NUCLEOTIDE SEQUENCE [LARGE SCALE GENOMIC DNA]</scope>
    <source>
        <strain evidence="2">cv. Pinot noir / PN40024</strain>
    </source>
</reference>
<dbReference type="InParanoid" id="D7SLV9"/>
<keyword evidence="2" id="KW-1185">Reference proteome</keyword>
<sequence length="57" mass="6402">MGSLLVNCYSLIFSIDGVSNTYLAYVEFGGRRATSVTYFVVRSYGCSSCYLKIYIHL</sequence>
<organism evidence="1 2">
    <name type="scientific">Vitis vinifera</name>
    <name type="common">Grape</name>
    <dbReference type="NCBI Taxonomy" id="29760"/>
    <lineage>
        <taxon>Eukaryota</taxon>
        <taxon>Viridiplantae</taxon>
        <taxon>Streptophyta</taxon>
        <taxon>Embryophyta</taxon>
        <taxon>Tracheophyta</taxon>
        <taxon>Spermatophyta</taxon>
        <taxon>Magnoliopsida</taxon>
        <taxon>eudicotyledons</taxon>
        <taxon>Gunneridae</taxon>
        <taxon>Pentapetalae</taxon>
        <taxon>rosids</taxon>
        <taxon>Vitales</taxon>
        <taxon>Vitaceae</taxon>
        <taxon>Viteae</taxon>
        <taxon>Vitis</taxon>
    </lineage>
</organism>
<protein>
    <submittedName>
        <fullName evidence="1">Uncharacterized protein</fullName>
    </submittedName>
</protein>
<dbReference type="Proteomes" id="UP000009183">
    <property type="component" value="Chromosome 15"/>
</dbReference>
<dbReference type="PaxDb" id="29760-VIT_15s0021g01950.t01"/>
<dbReference type="HOGENOM" id="CLU_3000325_0_0_1"/>
<name>D7SLV9_VITVI</name>
<proteinExistence type="predicted"/>
<evidence type="ECO:0000313" key="2">
    <source>
        <dbReference type="Proteomes" id="UP000009183"/>
    </source>
</evidence>
<dbReference type="AlphaFoldDB" id="D7SLV9"/>
<dbReference type="EMBL" id="FN594952">
    <property type="protein sequence ID" value="CBI16637.3"/>
    <property type="molecule type" value="Genomic_DNA"/>
</dbReference>
<gene>
    <name evidence="1" type="ordered locus">VIT_15s0021g01950</name>
</gene>